<gene>
    <name evidence="2" type="ORF">CLUMA_CG009820</name>
</gene>
<organism evidence="2 3">
    <name type="scientific">Clunio marinus</name>
    <dbReference type="NCBI Taxonomy" id="568069"/>
    <lineage>
        <taxon>Eukaryota</taxon>
        <taxon>Metazoa</taxon>
        <taxon>Ecdysozoa</taxon>
        <taxon>Arthropoda</taxon>
        <taxon>Hexapoda</taxon>
        <taxon>Insecta</taxon>
        <taxon>Pterygota</taxon>
        <taxon>Neoptera</taxon>
        <taxon>Endopterygota</taxon>
        <taxon>Diptera</taxon>
        <taxon>Nematocera</taxon>
        <taxon>Chironomoidea</taxon>
        <taxon>Chironomidae</taxon>
        <taxon>Clunio</taxon>
    </lineage>
</organism>
<protein>
    <submittedName>
        <fullName evidence="2">CLUMA_CG009820, isoform A</fullName>
    </submittedName>
</protein>
<dbReference type="Pfam" id="PF12937">
    <property type="entry name" value="F-box-like"/>
    <property type="match status" value="1"/>
</dbReference>
<reference evidence="2 3" key="1">
    <citation type="submission" date="2015-04" db="EMBL/GenBank/DDBJ databases">
        <authorList>
            <person name="Syromyatnikov M.Y."/>
            <person name="Popov V.N."/>
        </authorList>
    </citation>
    <scope>NUCLEOTIDE SEQUENCE [LARGE SCALE GENOMIC DNA]</scope>
</reference>
<dbReference type="InterPro" id="IPR001810">
    <property type="entry name" value="F-box_dom"/>
</dbReference>
<name>A0A1J1I861_9DIPT</name>
<dbReference type="EMBL" id="CVRI01000043">
    <property type="protein sequence ID" value="CRK96403.1"/>
    <property type="molecule type" value="Genomic_DNA"/>
</dbReference>
<accession>A0A1J1I861</accession>
<dbReference type="AlphaFoldDB" id="A0A1J1I861"/>
<dbReference type="OrthoDB" id="6483158at2759"/>
<evidence type="ECO:0000313" key="3">
    <source>
        <dbReference type="Proteomes" id="UP000183832"/>
    </source>
</evidence>
<dbReference type="InterPro" id="IPR036047">
    <property type="entry name" value="F-box-like_dom_sf"/>
</dbReference>
<evidence type="ECO:0000313" key="2">
    <source>
        <dbReference type="EMBL" id="CRK96403.1"/>
    </source>
</evidence>
<feature type="domain" description="F-box" evidence="1">
    <location>
        <begin position="9"/>
        <end position="63"/>
    </location>
</feature>
<dbReference type="Gene3D" id="3.80.10.10">
    <property type="entry name" value="Ribonuclease Inhibitor"/>
    <property type="match status" value="1"/>
</dbReference>
<dbReference type="Proteomes" id="UP000183832">
    <property type="component" value="Unassembled WGS sequence"/>
</dbReference>
<evidence type="ECO:0000259" key="1">
    <source>
        <dbReference type="PROSITE" id="PS50181"/>
    </source>
</evidence>
<proteinExistence type="predicted"/>
<dbReference type="CDD" id="cd09917">
    <property type="entry name" value="F-box_SF"/>
    <property type="match status" value="1"/>
</dbReference>
<dbReference type="SUPFAM" id="SSF52047">
    <property type="entry name" value="RNI-like"/>
    <property type="match status" value="1"/>
</dbReference>
<dbReference type="InterPro" id="IPR032675">
    <property type="entry name" value="LRR_dom_sf"/>
</dbReference>
<dbReference type="Gene3D" id="1.20.1280.50">
    <property type="match status" value="1"/>
</dbReference>
<dbReference type="SUPFAM" id="SSF81383">
    <property type="entry name" value="F-box domain"/>
    <property type="match status" value="1"/>
</dbReference>
<dbReference type="PROSITE" id="PS50181">
    <property type="entry name" value="FBOX"/>
    <property type="match status" value="1"/>
</dbReference>
<sequence>MSESGNIRKNELMDLPEEILLYILKFVNISSRYDVSQVCRKFYELVCTLERDCLPIELSYEQICDENIYNSIIKSFRMFTDLTIIISVDGVPNIDRILKILMKFGGRIEKFTFSIKPKVLESQLAKMLNCIPNVEELIFEDICIEHDVNWSDELHLYKLKKLNIGSVNDYPIMFNQVPKDVRAEMCIDFSFEFHEKNFQQFLSRQTQITKLAIDIYCETSLSIVKNFSKLKHLFISFNEGYEMHIAKMIRQNPKLRYLFLNIIFNDNDDDSTGNEIFTSICELKYLESLHISIDNISVDVFKSLTKINNLRELHLHYQLQEDHFDSIIFELSMMKLLQIETLTIQTSESVEMMDDEMNNTTIPREKHENLKEFKVDYIASKNKKSLLNAISACPNLELIEIYEICEITHEEFQQIVNDHPKLKYLKLEMRNFNFQDVTAELIQSVAKRLQSISLSGLSTFLSFETIKEFFTEEFPCIKLHRYSKRRKLTLTMKKRGPLK</sequence>
<keyword evidence="3" id="KW-1185">Reference proteome</keyword>